<evidence type="ECO:0000313" key="6">
    <source>
        <dbReference type="Proteomes" id="UP000606870"/>
    </source>
</evidence>
<feature type="domain" description="IclR-ED" evidence="4">
    <location>
        <begin position="68"/>
        <end position="248"/>
    </location>
</feature>
<dbReference type="InterPro" id="IPR036388">
    <property type="entry name" value="WH-like_DNA-bd_sf"/>
</dbReference>
<evidence type="ECO:0000256" key="3">
    <source>
        <dbReference type="ARBA" id="ARBA00023163"/>
    </source>
</evidence>
<keyword evidence="2" id="KW-0238">DNA-binding</keyword>
<dbReference type="InterPro" id="IPR050707">
    <property type="entry name" value="HTH_MetabolicPath_Reg"/>
</dbReference>
<dbReference type="Pfam" id="PF09339">
    <property type="entry name" value="HTH_IclR"/>
    <property type="match status" value="1"/>
</dbReference>
<keyword evidence="1" id="KW-0805">Transcription regulation</keyword>
<dbReference type="Gene3D" id="1.10.10.10">
    <property type="entry name" value="Winged helix-like DNA-binding domain superfamily/Winged helix DNA-binding domain"/>
    <property type="match status" value="1"/>
</dbReference>
<keyword evidence="6" id="KW-1185">Reference proteome</keyword>
<organism evidence="5 6">
    <name type="scientific">Megasphaera hominis</name>
    <dbReference type="NCBI Taxonomy" id="159836"/>
    <lineage>
        <taxon>Bacteria</taxon>
        <taxon>Bacillati</taxon>
        <taxon>Bacillota</taxon>
        <taxon>Negativicutes</taxon>
        <taxon>Veillonellales</taxon>
        <taxon>Veillonellaceae</taxon>
        <taxon>Megasphaera</taxon>
    </lineage>
</organism>
<proteinExistence type="predicted"/>
<comment type="caution">
    <text evidence="5">The sequence shown here is derived from an EMBL/GenBank/DDBJ whole genome shotgun (WGS) entry which is preliminary data.</text>
</comment>
<sequence>MDPDKLHNPTLRVLNILETAYKYEGGISFTDLSRQTGISKGTLHPIVMTLAAKDYLQCTDSLFTLGKSCFRLGYAYTRTLRCLDIVKAHMEEIVDACNEICQLGILEGTDVLYIAKMEPQQAICVNSSVGATLGAYATSLGKSLLSCYSDDEVRRICPATFIQYTPKTVKNIDELLAQLDTIRTQGYALENGEVNKDIECISVPVQVARQTMAISVSLPIYRSTQEKQAEILALLQQHKHEIADQTAGLQQDLSFI</sequence>
<dbReference type="PANTHER" id="PTHR30136">
    <property type="entry name" value="HELIX-TURN-HELIX TRANSCRIPTIONAL REGULATOR, ICLR FAMILY"/>
    <property type="match status" value="1"/>
</dbReference>
<protein>
    <submittedName>
        <fullName evidence="5">IclR family transcriptional regulator</fullName>
    </submittedName>
</protein>
<dbReference type="PANTHER" id="PTHR30136:SF24">
    <property type="entry name" value="HTH-TYPE TRANSCRIPTIONAL REPRESSOR ALLR"/>
    <property type="match status" value="1"/>
</dbReference>
<keyword evidence="3" id="KW-0804">Transcription</keyword>
<evidence type="ECO:0000256" key="1">
    <source>
        <dbReference type="ARBA" id="ARBA00023015"/>
    </source>
</evidence>
<dbReference type="Gene3D" id="3.30.450.40">
    <property type="match status" value="1"/>
</dbReference>
<dbReference type="SMART" id="SM00346">
    <property type="entry name" value="HTH_ICLR"/>
    <property type="match status" value="1"/>
</dbReference>
<dbReference type="Pfam" id="PF01614">
    <property type="entry name" value="IclR_C"/>
    <property type="match status" value="1"/>
</dbReference>
<gene>
    <name evidence="5" type="ORF">H8J70_06155</name>
</gene>
<name>A0ABR6VJB0_9FIRM</name>
<dbReference type="EMBL" id="JACOGK010000015">
    <property type="protein sequence ID" value="MBC3536827.1"/>
    <property type="molecule type" value="Genomic_DNA"/>
</dbReference>
<dbReference type="SUPFAM" id="SSF46785">
    <property type="entry name" value="Winged helix' DNA-binding domain"/>
    <property type="match status" value="1"/>
</dbReference>
<dbReference type="PROSITE" id="PS51078">
    <property type="entry name" value="ICLR_ED"/>
    <property type="match status" value="1"/>
</dbReference>
<reference evidence="5 6" key="1">
    <citation type="submission" date="2020-08" db="EMBL/GenBank/DDBJ databases">
        <authorList>
            <person name="Liu C."/>
            <person name="Sun Q."/>
        </authorList>
    </citation>
    <scope>NUCLEOTIDE SEQUENCE [LARGE SCALE GENOMIC DNA]</scope>
    <source>
        <strain evidence="5 6">NSJ-59</strain>
    </source>
</reference>
<dbReference type="InterPro" id="IPR005471">
    <property type="entry name" value="Tscrpt_reg_IclR_N"/>
</dbReference>
<accession>A0ABR6VJB0</accession>
<evidence type="ECO:0000259" key="4">
    <source>
        <dbReference type="PROSITE" id="PS51078"/>
    </source>
</evidence>
<dbReference type="RefSeq" id="WP_186502984.1">
    <property type="nucleotide sequence ID" value="NZ_JACOGK010000015.1"/>
</dbReference>
<dbReference type="InterPro" id="IPR036390">
    <property type="entry name" value="WH_DNA-bd_sf"/>
</dbReference>
<evidence type="ECO:0000313" key="5">
    <source>
        <dbReference type="EMBL" id="MBC3536827.1"/>
    </source>
</evidence>
<dbReference type="SUPFAM" id="SSF55781">
    <property type="entry name" value="GAF domain-like"/>
    <property type="match status" value="1"/>
</dbReference>
<dbReference type="InterPro" id="IPR014757">
    <property type="entry name" value="Tscrpt_reg_IclR_C"/>
</dbReference>
<dbReference type="InterPro" id="IPR029016">
    <property type="entry name" value="GAF-like_dom_sf"/>
</dbReference>
<evidence type="ECO:0000256" key="2">
    <source>
        <dbReference type="ARBA" id="ARBA00023125"/>
    </source>
</evidence>
<dbReference type="Proteomes" id="UP000606870">
    <property type="component" value="Unassembled WGS sequence"/>
</dbReference>